<dbReference type="RefSeq" id="WP_354442593.1">
    <property type="nucleotide sequence ID" value="NZ_JBEPSH010000003.1"/>
</dbReference>
<feature type="transmembrane region" description="Helical" evidence="8">
    <location>
        <begin position="50"/>
        <end position="68"/>
    </location>
</feature>
<evidence type="ECO:0000256" key="8">
    <source>
        <dbReference type="SAM" id="Phobius"/>
    </source>
</evidence>
<keyword evidence="5 8" id="KW-0472">Membrane</keyword>
<evidence type="ECO:0000313" key="11">
    <source>
        <dbReference type="EMBL" id="MET4576515.1"/>
    </source>
</evidence>
<dbReference type="Pfam" id="PF13515">
    <property type="entry name" value="FUSC_2"/>
    <property type="match status" value="1"/>
</dbReference>
<dbReference type="EMBL" id="JBEPSH010000003">
    <property type="protein sequence ID" value="MET4576515.1"/>
    <property type="molecule type" value="Genomic_DNA"/>
</dbReference>
<feature type="transmembrane region" description="Helical" evidence="8">
    <location>
        <begin position="485"/>
        <end position="510"/>
    </location>
</feature>
<keyword evidence="4 8" id="KW-1133">Transmembrane helix</keyword>
<gene>
    <name evidence="11" type="ORF">ABIE13_001624</name>
</gene>
<comment type="subcellular location">
    <subcellularLocation>
        <location evidence="1">Cell membrane</location>
        <topology evidence="1">Multi-pass membrane protein</topology>
    </subcellularLocation>
</comment>
<evidence type="ECO:0000256" key="4">
    <source>
        <dbReference type="ARBA" id="ARBA00022989"/>
    </source>
</evidence>
<evidence type="ECO:0000256" key="6">
    <source>
        <dbReference type="ARBA" id="ARBA00043993"/>
    </source>
</evidence>
<keyword evidence="12" id="KW-1185">Reference proteome</keyword>
<dbReference type="PANTHER" id="PTHR30509">
    <property type="entry name" value="P-HYDROXYBENZOIC ACID EFFLUX PUMP SUBUNIT-RELATED"/>
    <property type="match status" value="1"/>
</dbReference>
<evidence type="ECO:0000259" key="10">
    <source>
        <dbReference type="Pfam" id="PF13515"/>
    </source>
</evidence>
<feature type="transmembrane region" description="Helical" evidence="8">
    <location>
        <begin position="154"/>
        <end position="174"/>
    </location>
</feature>
<organism evidence="11 12">
    <name type="scientific">Ottowia thiooxydans</name>
    <dbReference type="NCBI Taxonomy" id="219182"/>
    <lineage>
        <taxon>Bacteria</taxon>
        <taxon>Pseudomonadati</taxon>
        <taxon>Pseudomonadota</taxon>
        <taxon>Betaproteobacteria</taxon>
        <taxon>Burkholderiales</taxon>
        <taxon>Comamonadaceae</taxon>
        <taxon>Ottowia</taxon>
    </lineage>
</organism>
<evidence type="ECO:0000256" key="2">
    <source>
        <dbReference type="ARBA" id="ARBA00022475"/>
    </source>
</evidence>
<evidence type="ECO:0000313" key="12">
    <source>
        <dbReference type="Proteomes" id="UP001549320"/>
    </source>
</evidence>
<feature type="transmembrane region" description="Helical" evidence="8">
    <location>
        <begin position="21"/>
        <end position="44"/>
    </location>
</feature>
<reference evidence="11 12" key="1">
    <citation type="submission" date="2024-06" db="EMBL/GenBank/DDBJ databases">
        <title>Sorghum-associated microbial communities from plants grown in Nebraska, USA.</title>
        <authorList>
            <person name="Schachtman D."/>
        </authorList>
    </citation>
    <scope>NUCLEOTIDE SEQUENCE [LARGE SCALE GENOMIC DNA]</scope>
    <source>
        <strain evidence="11 12">2709</strain>
    </source>
</reference>
<accession>A0ABV2Q661</accession>
<keyword evidence="7" id="KW-0175">Coiled coil</keyword>
<evidence type="ECO:0000259" key="9">
    <source>
        <dbReference type="Pfam" id="PF12805"/>
    </source>
</evidence>
<evidence type="ECO:0000256" key="3">
    <source>
        <dbReference type="ARBA" id="ARBA00022692"/>
    </source>
</evidence>
<feature type="transmembrane region" description="Helical" evidence="8">
    <location>
        <begin position="522"/>
        <end position="542"/>
    </location>
</feature>
<feature type="transmembrane region" description="Helical" evidence="8">
    <location>
        <begin position="554"/>
        <end position="574"/>
    </location>
</feature>
<name>A0ABV2Q661_9BURK</name>
<evidence type="ECO:0000256" key="1">
    <source>
        <dbReference type="ARBA" id="ARBA00004651"/>
    </source>
</evidence>
<proteinExistence type="inferred from homology"/>
<dbReference type="Pfam" id="PF12805">
    <property type="entry name" value="FUSC-like"/>
    <property type="match status" value="1"/>
</dbReference>
<keyword evidence="3 8" id="KW-0812">Transmembrane</keyword>
<feature type="coiled-coil region" evidence="7">
    <location>
        <begin position="738"/>
        <end position="765"/>
    </location>
</feature>
<comment type="caution">
    <text evidence="11">The sequence shown here is derived from an EMBL/GenBank/DDBJ whole genome shotgun (WGS) entry which is preliminary data.</text>
</comment>
<protein>
    <submittedName>
        <fullName evidence="11">Membrane protein YccC</fullName>
    </submittedName>
</protein>
<feature type="domain" description="Integral membrane bound transporter" evidence="10">
    <location>
        <begin position="442"/>
        <end position="566"/>
    </location>
</feature>
<evidence type="ECO:0000256" key="5">
    <source>
        <dbReference type="ARBA" id="ARBA00023136"/>
    </source>
</evidence>
<dbReference type="PANTHER" id="PTHR30509:SF9">
    <property type="entry name" value="MULTIDRUG RESISTANCE PROTEIN MDTO"/>
    <property type="match status" value="1"/>
</dbReference>
<feature type="transmembrane region" description="Helical" evidence="8">
    <location>
        <begin position="131"/>
        <end position="148"/>
    </location>
</feature>
<keyword evidence="2" id="KW-1003">Cell membrane</keyword>
<feature type="transmembrane region" description="Helical" evidence="8">
    <location>
        <begin position="107"/>
        <end position="124"/>
    </location>
</feature>
<evidence type="ECO:0000256" key="7">
    <source>
        <dbReference type="SAM" id="Coils"/>
    </source>
</evidence>
<dbReference type="InterPro" id="IPR032692">
    <property type="entry name" value="YccS_N"/>
</dbReference>
<feature type="transmembrane region" description="Helical" evidence="8">
    <location>
        <begin position="80"/>
        <end position="101"/>
    </location>
</feature>
<feature type="domain" description="Integral membrane protein YccS N-terminal" evidence="9">
    <location>
        <begin position="94"/>
        <end position="326"/>
    </location>
</feature>
<dbReference type="Proteomes" id="UP001549320">
    <property type="component" value="Unassembled WGS sequence"/>
</dbReference>
<dbReference type="InterPro" id="IPR049453">
    <property type="entry name" value="Memb_transporter_dom"/>
</dbReference>
<comment type="similarity">
    <text evidence="6">Belongs to the YccS/YhfK family.</text>
</comment>
<sequence length="769" mass="83363">MNIATPLRQVNPAEWPSRGRAALRVLLSYYVLNGAMGALGLFLVSTLVHALFGQAAAAAAVVGVIATIPPDMASPLRGKTSHMAMAPLIGLPLFFAVQLLRPHPLELGLLLVAATFLSFLGMAWGKRGAPVAIAVMFSVVFSMSTPAASSLAEALQRTGFFALGAVLYVLYSVASNTLCNARYRTLLTADLLLTMAALMRAQANRFTPLDPDSAVSAEGGELSELLRQQAALADQLQNTRDIVLESPRTPRRQRRAGMLLAMLEMRDHLVASELDLDQVREDAGHHAVLNEVRDIIEQMAKDLTHLADALFTGRLPSPPVDHASRLAALRLGAHLATADRAELVDSAEQGPPKAGATDSNSGRAGLVRALAYRLTHLNNGVQELGALARGTRSPDLTLVRNNWRLFVSPTDWSWRPFLSLWAWRAPALRHAIRAALAVGTGYTIATLLPWGSHDYWVLLTIVVVLRGSLAQTLERRDARVAGTVLGSLLAVGLLVLHPPSFVLLLTVTVAQGVAHGFALRRYLITAVAASVLGLVQAHLLFAGTSPTFAFFERVGDTLLGAALSWAFCYVLPSWERGQLAALIRRNLTAQAQHVRMALAASALHEIDTQPELAWRLARREAYDSLSALVLATERSLAEPRAVRPPIALLEHMQAHGYQLLAQLSAAKSMLLLRRDQLRLDEIEVPLMHAATHIEHTLTGEPGNKGPSRVSFTANVPTSIEALPDPFENDISPWLIRRLELAHELAQQMRADADQALEQLGRVNTKFTPA</sequence>